<geneLocation type="plasmid" evidence="2">
    <name>pCFVi_ADRI545_P1</name>
</geneLocation>
<sequence length="89" mass="10383">MIDKNDHIKVISSKKDDTVLLEALTLAMKKYDNLTLSGNSEFKNKIINLVVKHDLDIKFKDKLLNQMVRNLRIKNIKVEKNIDQNLTNF</sequence>
<keyword evidence="2" id="KW-0614">Plasmid</keyword>
<organism evidence="2">
    <name type="scientific">Campylobacter fetus</name>
    <dbReference type="NCBI Taxonomy" id="196"/>
    <lineage>
        <taxon>Bacteria</taxon>
        <taxon>Pseudomonadati</taxon>
        <taxon>Campylobacterota</taxon>
        <taxon>Epsilonproteobacteria</taxon>
        <taxon>Campylobacterales</taxon>
        <taxon>Campylobacteraceae</taxon>
        <taxon>Campylobacter</taxon>
    </lineage>
</organism>
<feature type="domain" description="Large polyvalent protein-associated" evidence="1">
    <location>
        <begin position="1"/>
        <end position="71"/>
    </location>
</feature>
<dbReference type="Pfam" id="PF18821">
    <property type="entry name" value="LPD7"/>
    <property type="match status" value="1"/>
</dbReference>
<name>A0A7D7Q4V6_CAMFE</name>
<proteinExistence type="predicted"/>
<evidence type="ECO:0000259" key="1">
    <source>
        <dbReference type="Pfam" id="PF18821"/>
    </source>
</evidence>
<dbReference type="EMBL" id="CP059438">
    <property type="protein sequence ID" value="QMS62042.1"/>
    <property type="molecule type" value="Genomic_DNA"/>
</dbReference>
<protein>
    <recommendedName>
        <fullName evidence="1">Large polyvalent protein-associated domain-containing protein</fullName>
    </recommendedName>
</protein>
<dbReference type="InterPro" id="IPR040677">
    <property type="entry name" value="LPD7"/>
</dbReference>
<evidence type="ECO:0000313" key="2">
    <source>
        <dbReference type="EMBL" id="QMS62042.1"/>
    </source>
</evidence>
<gene>
    <name evidence="2" type="ORF">GZ988_010725</name>
</gene>
<reference evidence="2" key="1">
    <citation type="journal article" date="2021" name="PeerJ">
        <title>A comparison of fourteen fully characterized mammalian-associated Campylobacter fetus isolates suggests that loss of defense mechanisms contribute to high genomic plasticity and subspecies evolution.</title>
        <authorList>
            <person name="Nadin-Davis S.A."/>
            <person name="Chmara J."/>
            <person name="Carrillo C.D."/>
            <person name="Amoako K."/>
            <person name="Goji N."/>
            <person name="Duceppe M.O."/>
            <person name="Devenish J."/>
        </authorList>
    </citation>
    <scope>NUCLEOTIDE SEQUENCE</scope>
    <source>
        <plasmid evidence="2">pCFVi_ADRI545_P1</plasmid>
    </source>
</reference>
<dbReference type="AlphaFoldDB" id="A0A7D7Q4V6"/>
<accession>A0A7D7Q4V6</accession>